<gene>
    <name evidence="3" type="ORF">ACFFHF_22495</name>
</gene>
<evidence type="ECO:0000313" key="3">
    <source>
        <dbReference type="EMBL" id="MFC0477962.1"/>
    </source>
</evidence>
<dbReference type="InterPro" id="IPR004165">
    <property type="entry name" value="CoA_trans_fam_I"/>
</dbReference>
<keyword evidence="2" id="KW-0808">Transferase</keyword>
<dbReference type="InterPro" id="IPR012791">
    <property type="entry name" value="3-oxoacid_CoA-transf_B"/>
</dbReference>
<evidence type="ECO:0000256" key="1">
    <source>
        <dbReference type="ARBA" id="ARBA00007047"/>
    </source>
</evidence>
<dbReference type="Gene3D" id="3.40.1080.10">
    <property type="entry name" value="Glutaconate Coenzyme A-transferase"/>
    <property type="match status" value="1"/>
</dbReference>
<comment type="caution">
    <text evidence="3">The sequence shown here is derived from an EMBL/GenBank/DDBJ whole genome shotgun (WGS) entry which is preliminary data.</text>
</comment>
<dbReference type="Pfam" id="PF01144">
    <property type="entry name" value="CoA_trans"/>
    <property type="match status" value="1"/>
</dbReference>
<dbReference type="SMART" id="SM00882">
    <property type="entry name" value="CoA_trans"/>
    <property type="match status" value="1"/>
</dbReference>
<evidence type="ECO:0000313" key="4">
    <source>
        <dbReference type="Proteomes" id="UP001589738"/>
    </source>
</evidence>
<dbReference type="EMBL" id="JBHLUU010000126">
    <property type="protein sequence ID" value="MFC0477962.1"/>
    <property type="molecule type" value="Genomic_DNA"/>
</dbReference>
<proteinExistence type="inferred from homology"/>
<accession>A0ABV6KY87</accession>
<dbReference type="PANTHER" id="PTHR13707">
    <property type="entry name" value="KETOACID-COENZYME A TRANSFERASE"/>
    <property type="match status" value="1"/>
</dbReference>
<dbReference type="RefSeq" id="WP_377059116.1">
    <property type="nucleotide sequence ID" value="NZ_JBHLUU010000126.1"/>
</dbReference>
<dbReference type="PANTHER" id="PTHR13707:SF60">
    <property type="entry name" value="ACETATE COA-TRANSFERASE SUBUNIT ALPHA"/>
    <property type="match status" value="1"/>
</dbReference>
<dbReference type="SUPFAM" id="SSF100950">
    <property type="entry name" value="NagB/RpiA/CoA transferase-like"/>
    <property type="match status" value="1"/>
</dbReference>
<dbReference type="NCBIfam" id="TIGR02428">
    <property type="entry name" value="pcaJ_scoB_fam"/>
    <property type="match status" value="1"/>
</dbReference>
<organism evidence="3 4">
    <name type="scientific">Robertmurraya beringensis</name>
    <dbReference type="NCBI Taxonomy" id="641660"/>
    <lineage>
        <taxon>Bacteria</taxon>
        <taxon>Bacillati</taxon>
        <taxon>Bacillota</taxon>
        <taxon>Bacilli</taxon>
        <taxon>Bacillales</taxon>
        <taxon>Bacillaceae</taxon>
        <taxon>Robertmurraya</taxon>
    </lineage>
</organism>
<dbReference type="Proteomes" id="UP001589738">
    <property type="component" value="Unassembled WGS sequence"/>
</dbReference>
<dbReference type="InterPro" id="IPR037171">
    <property type="entry name" value="NagB/RpiA_transferase-like"/>
</dbReference>
<evidence type="ECO:0000256" key="2">
    <source>
        <dbReference type="ARBA" id="ARBA00022679"/>
    </source>
</evidence>
<keyword evidence="4" id="KW-1185">Reference proteome</keyword>
<protein>
    <submittedName>
        <fullName evidence="3">3-oxoacid CoA-transferase subunit B</fullName>
    </submittedName>
</protein>
<reference evidence="3 4" key="1">
    <citation type="submission" date="2024-09" db="EMBL/GenBank/DDBJ databases">
        <authorList>
            <person name="Sun Q."/>
            <person name="Mori K."/>
        </authorList>
    </citation>
    <scope>NUCLEOTIDE SEQUENCE [LARGE SCALE GENOMIC DNA]</scope>
    <source>
        <strain evidence="3 4">CGMCC 1.9126</strain>
    </source>
</reference>
<name>A0ABV6KY87_9BACI</name>
<comment type="similarity">
    <text evidence="1">Belongs to the 3-oxoacid CoA-transferase subunit B family.</text>
</comment>
<sequence>MGMGIGIRDQMAKRAAAEIKEGMVVNLGIGIPSLVPNHLPLEINVMFHAENGIVGMGASAKQGEEDENLCNAGGYPVSLVSGGSYCDSVIAFGMIRRGIVDITILGALQVSEKGDLANWIVPGKKIPGMGGAMELAQKAQKVIVLMNHTDKAGNSKIVKECSFPLTSRACVDMIITDMAVFHVTEKGLVLSEVFQPYTLDQVRESTACSFFCK</sequence>